<name>A0ABY8LUS3_9BACT</name>
<proteinExistence type="predicted"/>
<organism evidence="6 7">
    <name type="scientific">Mesomycoplasma lagogenitalium</name>
    <dbReference type="NCBI Taxonomy" id="171286"/>
    <lineage>
        <taxon>Bacteria</taxon>
        <taxon>Bacillati</taxon>
        <taxon>Mycoplasmatota</taxon>
        <taxon>Mycoplasmoidales</taxon>
        <taxon>Metamycoplasmataceae</taxon>
        <taxon>Mesomycoplasma</taxon>
    </lineage>
</organism>
<feature type="domain" description="Mycoplasma immunoglobulin binding protein M2" evidence="5">
    <location>
        <begin position="566"/>
        <end position="761"/>
    </location>
</feature>
<dbReference type="InterPro" id="IPR030942">
    <property type="entry name" value="Mycoplas_M_dom"/>
</dbReference>
<evidence type="ECO:0000259" key="5">
    <source>
        <dbReference type="Pfam" id="PF26364"/>
    </source>
</evidence>
<dbReference type="NCBIfam" id="TIGR04524">
    <property type="entry name" value="mycoplas_M_dom"/>
    <property type="match status" value="1"/>
</dbReference>
<keyword evidence="7" id="KW-1185">Reference proteome</keyword>
<dbReference type="EMBL" id="CP122979">
    <property type="protein sequence ID" value="WGI36999.1"/>
    <property type="molecule type" value="Genomic_DNA"/>
</dbReference>
<evidence type="ECO:0000256" key="2">
    <source>
        <dbReference type="SAM" id="SignalP"/>
    </source>
</evidence>
<accession>A0ABY8LUS3</accession>
<dbReference type="RefSeq" id="WP_280102302.1">
    <property type="nucleotide sequence ID" value="NZ_CP122979.1"/>
</dbReference>
<feature type="domain" description="Mycoplasma immunoglobulin binding protein arm" evidence="4">
    <location>
        <begin position="212"/>
        <end position="356"/>
    </location>
</feature>
<evidence type="ECO:0000259" key="3">
    <source>
        <dbReference type="Pfam" id="PF26360"/>
    </source>
</evidence>
<keyword evidence="2" id="KW-0732">Signal</keyword>
<dbReference type="Proteomes" id="UP001179842">
    <property type="component" value="Chromosome"/>
</dbReference>
<dbReference type="InterPro" id="IPR030941">
    <property type="entry name" value="Predic_Ig_block"/>
</dbReference>
<dbReference type="Pfam" id="PF26364">
    <property type="entry name" value="MIB_M2"/>
    <property type="match status" value="1"/>
</dbReference>
<dbReference type="InterPro" id="IPR058861">
    <property type="entry name" value="MIB_arm"/>
</dbReference>
<gene>
    <name evidence="6" type="ORF">QEG99_01795</name>
</gene>
<feature type="compositionally biased region" description="Pro residues" evidence="1">
    <location>
        <begin position="129"/>
        <end position="153"/>
    </location>
</feature>
<dbReference type="Pfam" id="PF26360">
    <property type="entry name" value="MIB_M1"/>
    <property type="match status" value="1"/>
</dbReference>
<dbReference type="InterPro" id="IPR058860">
    <property type="entry name" value="MIB_M2"/>
</dbReference>
<dbReference type="Pfam" id="PF26361">
    <property type="entry name" value="MIB_arm"/>
    <property type="match status" value="1"/>
</dbReference>
<dbReference type="NCBIfam" id="TIGR04526">
    <property type="entry name" value="predic_Ig_block"/>
    <property type="match status" value="1"/>
</dbReference>
<feature type="compositionally biased region" description="Basic and acidic residues" evidence="1">
    <location>
        <begin position="77"/>
        <end position="88"/>
    </location>
</feature>
<evidence type="ECO:0000313" key="7">
    <source>
        <dbReference type="Proteomes" id="UP001179842"/>
    </source>
</evidence>
<protein>
    <submittedName>
        <fullName evidence="6">Immunoglobulin-blocking virulence protein</fullName>
    </submittedName>
</protein>
<feature type="region of interest" description="Disordered" evidence="1">
    <location>
        <begin position="62"/>
        <end position="160"/>
    </location>
</feature>
<feature type="chain" id="PRO_5046959411" evidence="2">
    <location>
        <begin position="35"/>
        <end position="772"/>
    </location>
</feature>
<feature type="domain" description="IgG-blocking virulence" evidence="3">
    <location>
        <begin position="360"/>
        <end position="557"/>
    </location>
</feature>
<evidence type="ECO:0000313" key="6">
    <source>
        <dbReference type="EMBL" id="WGI36999.1"/>
    </source>
</evidence>
<feature type="signal peptide" evidence="2">
    <location>
        <begin position="1"/>
        <end position="34"/>
    </location>
</feature>
<evidence type="ECO:0000256" key="1">
    <source>
        <dbReference type="SAM" id="MobiDB-lite"/>
    </source>
</evidence>
<reference evidence="6" key="1">
    <citation type="submission" date="2023-04" db="EMBL/GenBank/DDBJ databases">
        <title>Completed genome of Mycoplasma lagogenitalium type strain 12MS.</title>
        <authorList>
            <person name="Spergser J."/>
        </authorList>
    </citation>
    <scope>NUCLEOTIDE SEQUENCE</scope>
    <source>
        <strain evidence="6">12MS</strain>
    </source>
</reference>
<evidence type="ECO:0000259" key="4">
    <source>
        <dbReference type="Pfam" id="PF26361"/>
    </source>
</evidence>
<sequence length="772" mass="87374">MKHFLKKSKNRKMIGTIAIAAVVPASVSSLLYFATTSSENSVDKSKLLKDNTIKLNAKNNLDFSDGFISSRDNNQQEIKKEEKVEDNKQINVEKPVEKEEVQKPEEKKETLVKETAPSPKFEEVQPEELTPPPPVLETAPTPEPTPEPKPNPSPNLGDGNIEYLKFGNLTVKAIVKRPKERVQSQNDIDKGITNREEYRAQVISEVVSIEVTEEVIKQNTANSVKGLSILTAGAWQNTLNEYKKMKPEDLKDFLKVQQFYWPYLLQKYKRLLQNGDKVYEFLTDEGKKIYYSELKPIKEDEVRWAKIIAYIDQSKFTTLRPEVLEFLAEGKVIEPDNQNIYVDENGNLGSWSYSPLLNTVQARLIKDNSEKRVFGNSGYRGRYPANIGKGVYDGWTAKDITSDQRFQNYNISKADGFTISELTRNEPIEGKRNQGIVVEIDMANASGYAKTLKFIKQAKENNLEITTYRFRNIGSKDANQRFYEIFKELPEHLPQLELFFESKNTSALIALENKKIDELSLLSTGDQLSDQWSINPWALKNVAWVNTVDYTSGVNYGKPVPGRIVFDSLAFEESDVGANKNLDRINAGLRMAYWVRNNEGIFQGSFGGGVNPDYEEKGNSYPIGIDLSRVPSLKTLRGLQFNDIEKPQNGSRKLKRIVLFNSGGTYELDTDELNNAQFTVLDTTMPQMPRSKIIFSNGSETKKIKIVSTKQTKTINSEGIRNLDILLNFNDGNFGSNTVFLVNKGDSALYNQLKSLGKNVQYDTSDSAIDFL</sequence>
<feature type="compositionally biased region" description="Basic and acidic residues" evidence="1">
    <location>
        <begin position="94"/>
        <end position="112"/>
    </location>
</feature>